<evidence type="ECO:0000313" key="5">
    <source>
        <dbReference type="EMBL" id="TQI94190.1"/>
    </source>
</evidence>
<proteinExistence type="predicted"/>
<dbReference type="Proteomes" id="UP000320876">
    <property type="component" value="Unassembled WGS sequence"/>
</dbReference>
<dbReference type="GO" id="GO:0003677">
    <property type="term" value="F:DNA binding"/>
    <property type="evidence" value="ECO:0007669"/>
    <property type="project" value="InterPro"/>
</dbReference>
<dbReference type="SUPFAM" id="SSF47781">
    <property type="entry name" value="RuvA domain 2-like"/>
    <property type="match status" value="1"/>
</dbReference>
<dbReference type="InterPro" id="IPR051675">
    <property type="entry name" value="Endo/Exo/Phosphatase_dom_1"/>
</dbReference>
<sequence>MFDNSLGPADTAPGPHDVRVVDSETRLRELAEEAARAEATADASRATRTGRLAERWVPGSLLSGAGGRRRRFAVVTTLVGVAGVVVLAVLAFGHGPAAEVAPPLPAARENARASPVGQSSPSPDRTPDPPKELVVSVVGKVRSPGLVTVPPGARAAQAVDAAGGAVPEADLGTINLARKLADGEQLYVGVPAPPGMQPNTAAGGAGQQPGRVELNTAGPAQFEELPGVGEVTAQRIVDWRTQHGPFTAVEQLREVEGIGEKRFARLREQVVVR</sequence>
<dbReference type="EMBL" id="VFML01000002">
    <property type="protein sequence ID" value="TQI94190.1"/>
    <property type="molecule type" value="Genomic_DNA"/>
</dbReference>
<accession>A0A542CTR9</accession>
<keyword evidence="3" id="KW-0472">Membrane</keyword>
<keyword evidence="3" id="KW-1133">Transmembrane helix</keyword>
<dbReference type="AlphaFoldDB" id="A0A542CTR9"/>
<evidence type="ECO:0000256" key="3">
    <source>
        <dbReference type="SAM" id="Phobius"/>
    </source>
</evidence>
<feature type="domain" description="Helix-hairpin-helix DNA-binding motif class 1" evidence="4">
    <location>
        <begin position="220"/>
        <end position="239"/>
    </location>
</feature>
<dbReference type="Pfam" id="PF10531">
    <property type="entry name" value="SLBB"/>
    <property type="match status" value="1"/>
</dbReference>
<dbReference type="InterPro" id="IPR019554">
    <property type="entry name" value="Soluble_ligand-bd"/>
</dbReference>
<evidence type="ECO:0000256" key="2">
    <source>
        <dbReference type="SAM" id="MobiDB-lite"/>
    </source>
</evidence>
<reference evidence="5 6" key="1">
    <citation type="submission" date="2019-06" db="EMBL/GenBank/DDBJ databases">
        <title>Sequencing the genomes of 1000 actinobacteria strains.</title>
        <authorList>
            <person name="Klenk H.-P."/>
        </authorList>
    </citation>
    <scope>NUCLEOTIDE SEQUENCE [LARGE SCALE GENOMIC DNA]</scope>
    <source>
        <strain evidence="5 6">DSM 45679</strain>
    </source>
</reference>
<dbReference type="GO" id="GO:0006281">
    <property type="term" value="P:DNA repair"/>
    <property type="evidence" value="ECO:0007669"/>
    <property type="project" value="InterPro"/>
</dbReference>
<dbReference type="SMART" id="SM00278">
    <property type="entry name" value="HhH1"/>
    <property type="match status" value="2"/>
</dbReference>
<dbReference type="GO" id="GO:0015627">
    <property type="term" value="C:type II protein secretion system complex"/>
    <property type="evidence" value="ECO:0007669"/>
    <property type="project" value="TreeGrafter"/>
</dbReference>
<evidence type="ECO:0000313" key="6">
    <source>
        <dbReference type="Proteomes" id="UP000320876"/>
    </source>
</evidence>
<comment type="caution">
    <text evidence="5">The sequence shown here is derived from an EMBL/GenBank/DDBJ whole genome shotgun (WGS) entry which is preliminary data.</text>
</comment>
<feature type="domain" description="Helix-hairpin-helix DNA-binding motif class 1" evidence="4">
    <location>
        <begin position="250"/>
        <end position="269"/>
    </location>
</feature>
<dbReference type="Gene3D" id="3.10.560.10">
    <property type="entry name" value="Outer membrane lipoprotein wza domain like"/>
    <property type="match status" value="1"/>
</dbReference>
<keyword evidence="1" id="KW-0175">Coiled coil</keyword>
<organism evidence="5 6">
    <name type="scientific">Amycolatopsis cihanbeyliensis</name>
    <dbReference type="NCBI Taxonomy" id="1128664"/>
    <lineage>
        <taxon>Bacteria</taxon>
        <taxon>Bacillati</taxon>
        <taxon>Actinomycetota</taxon>
        <taxon>Actinomycetes</taxon>
        <taxon>Pseudonocardiales</taxon>
        <taxon>Pseudonocardiaceae</taxon>
        <taxon>Amycolatopsis</taxon>
    </lineage>
</organism>
<dbReference type="GO" id="GO:0015628">
    <property type="term" value="P:protein secretion by the type II secretion system"/>
    <property type="evidence" value="ECO:0007669"/>
    <property type="project" value="TreeGrafter"/>
</dbReference>
<protein>
    <submittedName>
        <fullName evidence="5">Competence protein ComEA</fullName>
    </submittedName>
</protein>
<dbReference type="Gene3D" id="1.10.150.280">
    <property type="entry name" value="AF1531-like domain"/>
    <property type="match status" value="1"/>
</dbReference>
<keyword evidence="6" id="KW-1185">Reference proteome</keyword>
<evidence type="ECO:0000259" key="4">
    <source>
        <dbReference type="SMART" id="SM00278"/>
    </source>
</evidence>
<dbReference type="Pfam" id="PF12836">
    <property type="entry name" value="HHH_3"/>
    <property type="match status" value="1"/>
</dbReference>
<feature type="transmembrane region" description="Helical" evidence="3">
    <location>
        <begin position="72"/>
        <end position="93"/>
    </location>
</feature>
<feature type="coiled-coil region" evidence="1">
    <location>
        <begin position="20"/>
        <end position="47"/>
    </location>
</feature>
<dbReference type="RefSeq" id="WP_246076816.1">
    <property type="nucleotide sequence ID" value="NZ_VFML01000002.1"/>
</dbReference>
<name>A0A542CTR9_AMYCI</name>
<evidence type="ECO:0000256" key="1">
    <source>
        <dbReference type="SAM" id="Coils"/>
    </source>
</evidence>
<dbReference type="InterPro" id="IPR010994">
    <property type="entry name" value="RuvA_2-like"/>
</dbReference>
<gene>
    <name evidence="5" type="ORF">FB471_6348</name>
</gene>
<dbReference type="InterPro" id="IPR003583">
    <property type="entry name" value="Hlx-hairpin-Hlx_DNA-bd_motif"/>
</dbReference>
<dbReference type="PANTHER" id="PTHR21180:SF32">
    <property type="entry name" value="ENDONUCLEASE_EXONUCLEASE_PHOSPHATASE FAMILY DOMAIN-CONTAINING PROTEIN 1"/>
    <property type="match status" value="1"/>
</dbReference>
<feature type="region of interest" description="Disordered" evidence="2">
    <location>
        <begin position="108"/>
        <end position="131"/>
    </location>
</feature>
<dbReference type="PANTHER" id="PTHR21180">
    <property type="entry name" value="ENDONUCLEASE/EXONUCLEASE/PHOSPHATASE FAMILY DOMAIN-CONTAINING PROTEIN 1"/>
    <property type="match status" value="1"/>
</dbReference>
<keyword evidence="3" id="KW-0812">Transmembrane</keyword>